<dbReference type="EC" id="2.7.13.3" evidence="3"/>
<keyword evidence="13" id="KW-1185">Reference proteome</keyword>
<evidence type="ECO:0000259" key="11">
    <source>
        <dbReference type="PROSITE" id="PS50113"/>
    </source>
</evidence>
<keyword evidence="7 9" id="KW-1133">Transmembrane helix</keyword>
<dbReference type="InterPro" id="IPR001610">
    <property type="entry name" value="PAC"/>
</dbReference>
<dbReference type="SUPFAM" id="SSF55785">
    <property type="entry name" value="PYP-like sensor domain (PAS domain)"/>
    <property type="match status" value="1"/>
</dbReference>
<dbReference type="CDD" id="cd12914">
    <property type="entry name" value="PDC1_DGC_like"/>
    <property type="match status" value="1"/>
</dbReference>
<dbReference type="InterPro" id="IPR003594">
    <property type="entry name" value="HATPase_dom"/>
</dbReference>
<dbReference type="Pfam" id="PF02743">
    <property type="entry name" value="dCache_1"/>
    <property type="match status" value="1"/>
</dbReference>
<reference evidence="12 13" key="1">
    <citation type="submission" date="2019-09" db="EMBL/GenBank/DDBJ databases">
        <title>Biological control of the noxious weed angled onion (Allium triquetrum) thwarted by endophytic bacteria in Victoria, Australia.</title>
        <authorList>
            <person name="Tehranchian P."/>
            <person name="Adair R.J."/>
            <person name="Van T.H."/>
            <person name="Morrison P.D."/>
            <person name="Williams H."/>
            <person name="Lawrie A.C."/>
        </authorList>
    </citation>
    <scope>NUCLEOTIDE SEQUENCE [LARGE SCALE GENOMIC DNA]</scope>
    <source>
        <strain evidence="12 13">RPTAtOch1</strain>
    </source>
</reference>
<dbReference type="InterPro" id="IPR003661">
    <property type="entry name" value="HisK_dim/P_dom"/>
</dbReference>
<keyword evidence="8 9" id="KW-0472">Membrane</keyword>
<evidence type="ECO:0000256" key="4">
    <source>
        <dbReference type="ARBA" id="ARBA00022475"/>
    </source>
</evidence>
<dbReference type="InterPro" id="IPR033479">
    <property type="entry name" value="dCache_1"/>
</dbReference>
<dbReference type="InterPro" id="IPR000700">
    <property type="entry name" value="PAS-assoc_C"/>
</dbReference>
<dbReference type="Gene3D" id="3.30.450.20">
    <property type="entry name" value="PAS domain"/>
    <property type="match status" value="3"/>
</dbReference>
<dbReference type="SUPFAM" id="SSF55874">
    <property type="entry name" value="ATPase domain of HSP90 chaperone/DNA topoisomerase II/histidine kinase"/>
    <property type="match status" value="1"/>
</dbReference>
<keyword evidence="6 9" id="KW-0812">Transmembrane</keyword>
<dbReference type="PANTHER" id="PTHR43065:SF42">
    <property type="entry name" value="TWO-COMPONENT SENSOR PPRA"/>
    <property type="match status" value="1"/>
</dbReference>
<keyword evidence="5" id="KW-0597">Phosphoprotein</keyword>
<dbReference type="SMART" id="SM00388">
    <property type="entry name" value="HisKA"/>
    <property type="match status" value="1"/>
</dbReference>
<dbReference type="EMBL" id="VYXQ01000044">
    <property type="protein sequence ID" value="KAA9352672.1"/>
    <property type="molecule type" value="Genomic_DNA"/>
</dbReference>
<dbReference type="InterPro" id="IPR004358">
    <property type="entry name" value="Sig_transdc_His_kin-like_C"/>
</dbReference>
<evidence type="ECO:0000256" key="7">
    <source>
        <dbReference type="ARBA" id="ARBA00022989"/>
    </source>
</evidence>
<dbReference type="SMART" id="SM00387">
    <property type="entry name" value="HATPase_c"/>
    <property type="match status" value="1"/>
</dbReference>
<comment type="catalytic activity">
    <reaction evidence="1">
        <text>ATP + protein L-histidine = ADP + protein N-phospho-L-histidine.</text>
        <dbReference type="EC" id="2.7.13.3"/>
    </reaction>
</comment>
<dbReference type="SMART" id="SM00086">
    <property type="entry name" value="PAC"/>
    <property type="match status" value="1"/>
</dbReference>
<dbReference type="InterPro" id="IPR036097">
    <property type="entry name" value="HisK_dim/P_sf"/>
</dbReference>
<proteinExistence type="predicted"/>
<name>A0A5N1JHH3_9HYPH</name>
<evidence type="ECO:0000256" key="2">
    <source>
        <dbReference type="ARBA" id="ARBA00004651"/>
    </source>
</evidence>
<feature type="transmembrane region" description="Helical" evidence="9">
    <location>
        <begin position="258"/>
        <end position="275"/>
    </location>
</feature>
<evidence type="ECO:0000313" key="13">
    <source>
        <dbReference type="Proteomes" id="UP000327108"/>
    </source>
</evidence>
<dbReference type="PROSITE" id="PS50113">
    <property type="entry name" value="PAC"/>
    <property type="match status" value="1"/>
</dbReference>
<dbReference type="InterPro" id="IPR005467">
    <property type="entry name" value="His_kinase_dom"/>
</dbReference>
<feature type="domain" description="Histidine kinase" evidence="10">
    <location>
        <begin position="460"/>
        <end position="681"/>
    </location>
</feature>
<evidence type="ECO:0000313" key="12">
    <source>
        <dbReference type="EMBL" id="KAA9352672.1"/>
    </source>
</evidence>
<evidence type="ECO:0000256" key="8">
    <source>
        <dbReference type="ARBA" id="ARBA00023136"/>
    </source>
</evidence>
<dbReference type="GO" id="GO:0000155">
    <property type="term" value="F:phosphorelay sensor kinase activity"/>
    <property type="evidence" value="ECO:0007669"/>
    <property type="project" value="InterPro"/>
</dbReference>
<dbReference type="RefSeq" id="WP_151096116.1">
    <property type="nucleotide sequence ID" value="NZ_JBLZNM010000043.1"/>
</dbReference>
<dbReference type="CDD" id="cd00130">
    <property type="entry name" value="PAS"/>
    <property type="match status" value="1"/>
</dbReference>
<dbReference type="PANTHER" id="PTHR43065">
    <property type="entry name" value="SENSOR HISTIDINE KINASE"/>
    <property type="match status" value="1"/>
</dbReference>
<evidence type="ECO:0000256" key="9">
    <source>
        <dbReference type="SAM" id="Phobius"/>
    </source>
</evidence>
<dbReference type="InterPro" id="IPR036890">
    <property type="entry name" value="HATPase_C_sf"/>
</dbReference>
<comment type="caution">
    <text evidence="12">The sequence shown here is derived from an EMBL/GenBank/DDBJ whole genome shotgun (WGS) entry which is preliminary data.</text>
</comment>
<dbReference type="InterPro" id="IPR000014">
    <property type="entry name" value="PAS"/>
</dbReference>
<organism evidence="12 13">
    <name type="scientific">Ochrobactrum quorumnocens</name>
    <dbReference type="NCBI Taxonomy" id="271865"/>
    <lineage>
        <taxon>Bacteria</taxon>
        <taxon>Pseudomonadati</taxon>
        <taxon>Pseudomonadota</taxon>
        <taxon>Alphaproteobacteria</taxon>
        <taxon>Hyphomicrobiales</taxon>
        <taxon>Brucellaceae</taxon>
        <taxon>Brucella/Ochrobactrum group</taxon>
        <taxon>Ochrobactrum</taxon>
    </lineage>
</organism>
<evidence type="ECO:0000256" key="1">
    <source>
        <dbReference type="ARBA" id="ARBA00000085"/>
    </source>
</evidence>
<dbReference type="AlphaFoldDB" id="A0A5N1JHH3"/>
<feature type="transmembrane region" description="Helical" evidence="9">
    <location>
        <begin position="14"/>
        <end position="35"/>
    </location>
</feature>
<sequence length="690" mass="76110">MDGFTKIDRRTIRAYWTAAAFIILIATLGAATIIARDYRGRIDEAGQHAMNLAQTLAEYTTQIFVKLDALSRAIIEDSEDPIVDQKMLSEVMRRRAAAEPAARGIAIIDKNGRVFASGIQSFSIGKDVSKTPEFQVLARENAPQFYISKPIQQPATRPNIREGRIINYARRIENINKNFQGVVIIIVDEAYLYGFYNHLEEEPGRVIGLVGEDGIIRASNVPQVIGQNIEPFMREPAKTGKGIVINPSVRTGITRIFAYYRSSVVPLLAYVGVPIKPIYQSWLIASSIIATALLSLFAAIVALGIILGKFMRSRDSLFKSMIEATRERQEKEFLETIVNAGATLVAVTDVNGRFTVTNPTFRELFKPAEDHRFDEQLFLRAFGNEVSKISAHLPWRGVNTVTFQDGSRRELSWAVSAIFDKDGQIKHLVAIGLDITERRQAELEIYQSAKLVTLGEMSTGIAHEINQPLAAIAMAIDNAQAQIERENSDKKQIAYGLELASQQVDRAASIVRHMRIYGRRSDGVLQPVDPALAIDGALTIAQAQISDLGIRIVRDYNMDEHKVVGDILLIEQILLNLLLNARDAILDHSSRASINDDTISLSIKIEEDSMIAIRVTDTGSGIEPAVMDKLFDPFFTTKQIGKGTGLGLSLSHGMARDMGGHIVARNTGSGAEFALLLRAFGTYQGDAEDA</sequence>
<dbReference type="Gene3D" id="3.30.565.10">
    <property type="entry name" value="Histidine kinase-like ATPase, C-terminal domain"/>
    <property type="match status" value="1"/>
</dbReference>
<accession>A0A5N1JHH3</accession>
<feature type="domain" description="PAC" evidence="11">
    <location>
        <begin position="391"/>
        <end position="447"/>
    </location>
</feature>
<dbReference type="GO" id="GO:0005886">
    <property type="term" value="C:plasma membrane"/>
    <property type="evidence" value="ECO:0007669"/>
    <property type="project" value="UniProtKB-SubCell"/>
</dbReference>
<evidence type="ECO:0000259" key="10">
    <source>
        <dbReference type="PROSITE" id="PS50109"/>
    </source>
</evidence>
<dbReference type="CDD" id="cd12915">
    <property type="entry name" value="PDC2_DGC_like"/>
    <property type="match status" value="1"/>
</dbReference>
<evidence type="ECO:0000256" key="5">
    <source>
        <dbReference type="ARBA" id="ARBA00022553"/>
    </source>
</evidence>
<gene>
    <name evidence="12" type="ORF">F3W84_23425</name>
</gene>
<dbReference type="InterPro" id="IPR035965">
    <property type="entry name" value="PAS-like_dom_sf"/>
</dbReference>
<dbReference type="Pfam" id="PF02518">
    <property type="entry name" value="HATPase_c"/>
    <property type="match status" value="1"/>
</dbReference>
<dbReference type="SUPFAM" id="SSF47384">
    <property type="entry name" value="Homodimeric domain of signal transducing histidine kinase"/>
    <property type="match status" value="1"/>
</dbReference>
<dbReference type="PRINTS" id="PR00344">
    <property type="entry name" value="BCTRLSENSOR"/>
</dbReference>
<keyword evidence="4" id="KW-1003">Cell membrane</keyword>
<dbReference type="NCBIfam" id="TIGR00229">
    <property type="entry name" value="sensory_box"/>
    <property type="match status" value="1"/>
</dbReference>
<dbReference type="Proteomes" id="UP000327108">
    <property type="component" value="Unassembled WGS sequence"/>
</dbReference>
<feature type="transmembrane region" description="Helical" evidence="9">
    <location>
        <begin position="281"/>
        <end position="307"/>
    </location>
</feature>
<evidence type="ECO:0000256" key="3">
    <source>
        <dbReference type="ARBA" id="ARBA00012438"/>
    </source>
</evidence>
<dbReference type="PROSITE" id="PS50109">
    <property type="entry name" value="HIS_KIN"/>
    <property type="match status" value="1"/>
</dbReference>
<protein>
    <recommendedName>
        <fullName evidence="3">histidine kinase</fullName>
        <ecNumber evidence="3">2.7.13.3</ecNumber>
    </recommendedName>
</protein>
<dbReference type="Gene3D" id="1.10.287.130">
    <property type="match status" value="1"/>
</dbReference>
<dbReference type="CDD" id="cd00082">
    <property type="entry name" value="HisKA"/>
    <property type="match status" value="1"/>
</dbReference>
<evidence type="ECO:0000256" key="6">
    <source>
        <dbReference type="ARBA" id="ARBA00022692"/>
    </source>
</evidence>
<comment type="subcellular location">
    <subcellularLocation>
        <location evidence="2">Cell membrane</location>
        <topology evidence="2">Multi-pass membrane protein</topology>
    </subcellularLocation>
</comment>